<dbReference type="InterPro" id="IPR040198">
    <property type="entry name" value="Fido_containing"/>
</dbReference>
<feature type="binding site" evidence="2">
    <location>
        <begin position="191"/>
        <end position="198"/>
    </location>
    <ligand>
        <name>ATP</name>
        <dbReference type="ChEBI" id="CHEBI:30616"/>
    </ligand>
</feature>
<dbReference type="Pfam" id="PF13776">
    <property type="entry name" value="DUF4172"/>
    <property type="match status" value="1"/>
</dbReference>
<evidence type="ECO:0000313" key="4">
    <source>
        <dbReference type="EMBL" id="MBB4084031.1"/>
    </source>
</evidence>
<sequence>MAEPLAAVARRQGRFAGRMAALGFQLRAEAVLETLTEDVLKSSEIEGEVLDKDQVRSSIARRLGMDIGGLVPADRDVEGVVEMMLDATQRYDQPLTDDRLFGWHAALFPTGRSGMHKITVGAWRPAEAGPMQVVSGPMGREKVHYEAPEAPRLNEEMQTFLEWFEGDQGLDLVLKAGIAHLWFVTIHPFEDGNGRIARAIADMSLARSEQSPQRFYSMSSQIRLERKVYYELLERTQKGDLDITKWLAWFLACLDRAFDGAEVILSTVLRKARFWETYASEPFTDRQRKVLNRLLDGFEGKLTNSKWAALAKTSPDTALRDITDLLKRGILVKDEGGGRSTSYSLAEVQP</sequence>
<dbReference type="AlphaFoldDB" id="A0A7W6JH54"/>
<dbReference type="PROSITE" id="PS51459">
    <property type="entry name" value="FIDO"/>
    <property type="match status" value="1"/>
</dbReference>
<keyword evidence="2" id="KW-0067">ATP-binding</keyword>
<dbReference type="InterPro" id="IPR003812">
    <property type="entry name" value="Fido"/>
</dbReference>
<dbReference type="PANTHER" id="PTHR13504:SF33">
    <property type="entry name" value="FIC FAMILY PROTEIN"/>
    <property type="match status" value="1"/>
</dbReference>
<dbReference type="InterPro" id="IPR036388">
    <property type="entry name" value="WH-like_DNA-bd_sf"/>
</dbReference>
<reference evidence="4 5" key="1">
    <citation type="submission" date="2020-08" db="EMBL/GenBank/DDBJ databases">
        <title>Genomic Encyclopedia of Type Strains, Phase IV (KMG-IV): sequencing the most valuable type-strain genomes for metagenomic binning, comparative biology and taxonomic classification.</title>
        <authorList>
            <person name="Goeker M."/>
        </authorList>
    </citation>
    <scope>NUCLEOTIDE SEQUENCE [LARGE SCALE GENOMIC DNA]</scope>
    <source>
        <strain evidence="4 5">DSM 23960</strain>
    </source>
</reference>
<feature type="active site" evidence="1">
    <location>
        <position position="187"/>
    </location>
</feature>
<dbReference type="GO" id="GO:0005524">
    <property type="term" value="F:ATP binding"/>
    <property type="evidence" value="ECO:0007669"/>
    <property type="project" value="UniProtKB-KW"/>
</dbReference>
<comment type="caution">
    <text evidence="4">The sequence shown here is derived from an EMBL/GenBank/DDBJ whole genome shotgun (WGS) entry which is preliminary data.</text>
</comment>
<dbReference type="PANTHER" id="PTHR13504">
    <property type="entry name" value="FIDO DOMAIN-CONTAINING PROTEIN DDB_G0283145"/>
    <property type="match status" value="1"/>
</dbReference>
<accession>A0A7W6JH54</accession>
<dbReference type="EMBL" id="JACIDM010000003">
    <property type="protein sequence ID" value="MBB4084031.1"/>
    <property type="molecule type" value="Genomic_DNA"/>
</dbReference>
<evidence type="ECO:0000259" key="3">
    <source>
        <dbReference type="PROSITE" id="PS51459"/>
    </source>
</evidence>
<feature type="binding site" evidence="2">
    <location>
        <begin position="229"/>
        <end position="230"/>
    </location>
    <ligand>
        <name>ATP</name>
        <dbReference type="ChEBI" id="CHEBI:30616"/>
    </ligand>
</feature>
<dbReference type="InterPro" id="IPR025230">
    <property type="entry name" value="DUF4172"/>
</dbReference>
<dbReference type="SUPFAM" id="SSF140931">
    <property type="entry name" value="Fic-like"/>
    <property type="match status" value="1"/>
</dbReference>
<feature type="domain" description="Fido" evidence="3">
    <location>
        <begin position="95"/>
        <end position="252"/>
    </location>
</feature>
<protein>
    <submittedName>
        <fullName evidence="4">Fic family protein</fullName>
    </submittedName>
</protein>
<keyword evidence="2" id="KW-0547">Nucleotide-binding</keyword>
<evidence type="ECO:0000256" key="1">
    <source>
        <dbReference type="PIRSR" id="PIRSR640198-1"/>
    </source>
</evidence>
<dbReference type="InterPro" id="IPR036597">
    <property type="entry name" value="Fido-like_dom_sf"/>
</dbReference>
<dbReference type="Pfam" id="PF02661">
    <property type="entry name" value="Fic"/>
    <property type="match status" value="1"/>
</dbReference>
<gene>
    <name evidence="4" type="ORF">GGR12_002919</name>
</gene>
<dbReference type="Gene3D" id="1.10.10.10">
    <property type="entry name" value="Winged helix-like DNA-binding domain superfamily/Winged helix DNA-binding domain"/>
    <property type="match status" value="1"/>
</dbReference>
<name>A0A7W6JH54_9CAUL</name>
<organism evidence="4 5">
    <name type="scientific">Brevundimonas lenta</name>
    <dbReference type="NCBI Taxonomy" id="424796"/>
    <lineage>
        <taxon>Bacteria</taxon>
        <taxon>Pseudomonadati</taxon>
        <taxon>Pseudomonadota</taxon>
        <taxon>Alphaproteobacteria</taxon>
        <taxon>Caulobacterales</taxon>
        <taxon>Caulobacteraceae</taxon>
        <taxon>Brevundimonas</taxon>
    </lineage>
</organism>
<dbReference type="Proteomes" id="UP000529946">
    <property type="component" value="Unassembled WGS sequence"/>
</dbReference>
<keyword evidence="5" id="KW-1185">Reference proteome</keyword>
<evidence type="ECO:0000313" key="5">
    <source>
        <dbReference type="Proteomes" id="UP000529946"/>
    </source>
</evidence>
<evidence type="ECO:0000256" key="2">
    <source>
        <dbReference type="PIRSR" id="PIRSR640198-2"/>
    </source>
</evidence>
<proteinExistence type="predicted"/>
<dbReference type="Gene3D" id="1.10.3290.10">
    <property type="entry name" value="Fido-like domain"/>
    <property type="match status" value="1"/>
</dbReference>